<evidence type="ECO:0000313" key="7">
    <source>
        <dbReference type="Proteomes" id="UP000826616"/>
    </source>
</evidence>
<dbReference type="InterPro" id="IPR002142">
    <property type="entry name" value="Peptidase_S49"/>
</dbReference>
<evidence type="ECO:0000259" key="5">
    <source>
        <dbReference type="Pfam" id="PF01343"/>
    </source>
</evidence>
<keyword evidence="2" id="KW-0645">Protease</keyword>
<dbReference type="PANTHER" id="PTHR42987">
    <property type="entry name" value="PEPTIDASE S49"/>
    <property type="match status" value="1"/>
</dbReference>
<dbReference type="InterPro" id="IPR029045">
    <property type="entry name" value="ClpP/crotonase-like_dom_sf"/>
</dbReference>
<gene>
    <name evidence="6" type="primary">sppA</name>
    <name evidence="6" type="ORF">K3F53_03705</name>
</gene>
<keyword evidence="3" id="KW-0378">Hydrolase</keyword>
<feature type="domain" description="Peptidase S49" evidence="5">
    <location>
        <begin position="118"/>
        <end position="267"/>
    </location>
</feature>
<dbReference type="PANTHER" id="PTHR42987:SF7">
    <property type="entry name" value="SIGNAL PEPTIDE PEPTIDASE SPPA-RELATED"/>
    <property type="match status" value="1"/>
</dbReference>
<dbReference type="EMBL" id="CP080764">
    <property type="protein sequence ID" value="QYY44448.1"/>
    <property type="molecule type" value="Genomic_DNA"/>
</dbReference>
<dbReference type="NCBIfam" id="TIGR00706">
    <property type="entry name" value="SppA_dom"/>
    <property type="match status" value="1"/>
</dbReference>
<evidence type="ECO:0000256" key="2">
    <source>
        <dbReference type="ARBA" id="ARBA00022670"/>
    </source>
</evidence>
<dbReference type="InterPro" id="IPR004635">
    <property type="entry name" value="Pept_S49_SppA"/>
</dbReference>
<comment type="similarity">
    <text evidence="1">Belongs to the peptidase S49 family.</text>
</comment>
<dbReference type="CDD" id="cd07023">
    <property type="entry name" value="S49_Sppa_N_C"/>
    <property type="match status" value="1"/>
</dbReference>
<evidence type="ECO:0000313" key="6">
    <source>
        <dbReference type="EMBL" id="QYY44448.1"/>
    </source>
</evidence>
<accession>A0ABX8YFB2</accession>
<evidence type="ECO:0000256" key="4">
    <source>
        <dbReference type="ARBA" id="ARBA00022825"/>
    </source>
</evidence>
<dbReference type="SUPFAM" id="SSF52096">
    <property type="entry name" value="ClpP/crotonase"/>
    <property type="match status" value="1"/>
</dbReference>
<dbReference type="Pfam" id="PF01343">
    <property type="entry name" value="Peptidase_S49"/>
    <property type="match status" value="1"/>
</dbReference>
<keyword evidence="4" id="KW-0720">Serine protease</keyword>
<proteinExistence type="inferred from homology"/>
<organism evidence="6 7">
    <name type="scientific">Aneurinibacillus thermoaerophilus</name>
    <dbReference type="NCBI Taxonomy" id="143495"/>
    <lineage>
        <taxon>Bacteria</taxon>
        <taxon>Bacillati</taxon>
        <taxon>Bacillota</taxon>
        <taxon>Bacilli</taxon>
        <taxon>Bacillales</taxon>
        <taxon>Paenibacillaceae</taxon>
        <taxon>Aneurinibacillus group</taxon>
        <taxon>Aneurinibacillus</taxon>
    </lineage>
</organism>
<name>A0ABX8YFB2_ANETH</name>
<evidence type="ECO:0000256" key="1">
    <source>
        <dbReference type="ARBA" id="ARBA00008683"/>
    </source>
</evidence>
<dbReference type="Gene3D" id="3.90.226.10">
    <property type="entry name" value="2-enoyl-CoA Hydratase, Chain A, domain 1"/>
    <property type="match status" value="2"/>
</dbReference>
<dbReference type="InterPro" id="IPR047272">
    <property type="entry name" value="S49_SppA_C"/>
</dbReference>
<protein>
    <submittedName>
        <fullName evidence="6">Signal peptide peptidase SppA</fullName>
    </submittedName>
</protein>
<evidence type="ECO:0000256" key="3">
    <source>
        <dbReference type="ARBA" id="ARBA00022801"/>
    </source>
</evidence>
<reference evidence="6 7" key="1">
    <citation type="submission" date="2021-08" db="EMBL/GenBank/DDBJ databases">
        <title>Complete genome sequence of the strain Aneurinibacillus thermoaerophilus CCM 8960.</title>
        <authorList>
            <person name="Musilova J."/>
            <person name="Kourilova X."/>
            <person name="Pernicova I."/>
            <person name="Bezdicek M."/>
            <person name="Lengerova M."/>
            <person name="Obruca S."/>
            <person name="Sedlar K."/>
        </authorList>
    </citation>
    <scope>NUCLEOTIDE SEQUENCE [LARGE SCALE GENOMIC DNA]</scope>
    <source>
        <strain evidence="6 7">CCM 8960</strain>
    </source>
</reference>
<keyword evidence="7" id="KW-1185">Reference proteome</keyword>
<sequence>MNKRRWIALAIVVVIVGAALFLQILRGDTISASAPKLWQEEIVSGSGSDKILQLYVEGVISEETSWNSSFDYEALISQLNQGKDDPKVKAFVIRINSPGGAVVPTDELYRKLKQIKAETKKPIVISMGSYAASGGYYIATAGDKIFANPSTLTGSLGVIASYLNYGELAEKYGVKEVVIKSGKFKDIGNPMREMTQDEQALLQNMINESYQQFVSVIAEGRKMPREKVLQLADGRVYTGKQAKANGLVDEFGTLEDATEAARKMAGLQEATVVRYEEPFGFSKIFSSFSAKLFSLNLQSLPDVLKEERRTPSLEYIYRP</sequence>
<dbReference type="Proteomes" id="UP000826616">
    <property type="component" value="Chromosome"/>
</dbReference>